<organism evidence="1 2">
    <name type="scientific">Aquibacillus halophilus</name>
    <dbReference type="NCBI Taxonomy" id="930132"/>
    <lineage>
        <taxon>Bacteria</taxon>
        <taxon>Bacillati</taxon>
        <taxon>Bacillota</taxon>
        <taxon>Bacilli</taxon>
        <taxon>Bacillales</taxon>
        <taxon>Bacillaceae</taxon>
        <taxon>Aquibacillus</taxon>
    </lineage>
</organism>
<dbReference type="RefSeq" id="WP_153735730.1">
    <property type="nucleotide sequence ID" value="NZ_WJNG01000003.1"/>
</dbReference>
<dbReference type="AlphaFoldDB" id="A0A6A8D9X3"/>
<evidence type="ECO:0008006" key="3">
    <source>
        <dbReference type="Google" id="ProtNLM"/>
    </source>
</evidence>
<sequence length="117" mass="13628">MKKFIIFSFLVILLVSCSRSEKDNYALVHSELLPDENDHYSLEAVGKEITFEILQEKDITNVSPITNSDSYEFLNKQYPQLDIKEKPAFILFDVNGLALKTYDYNELINFLQDNQIE</sequence>
<dbReference type="Proteomes" id="UP000799092">
    <property type="component" value="Unassembled WGS sequence"/>
</dbReference>
<comment type="caution">
    <text evidence="1">The sequence shown here is derived from an EMBL/GenBank/DDBJ whole genome shotgun (WGS) entry which is preliminary data.</text>
</comment>
<evidence type="ECO:0000313" key="2">
    <source>
        <dbReference type="Proteomes" id="UP000799092"/>
    </source>
</evidence>
<proteinExistence type="predicted"/>
<gene>
    <name evidence="1" type="ORF">GH741_05250</name>
</gene>
<dbReference type="PROSITE" id="PS51257">
    <property type="entry name" value="PROKAR_LIPOPROTEIN"/>
    <property type="match status" value="1"/>
</dbReference>
<evidence type="ECO:0000313" key="1">
    <source>
        <dbReference type="EMBL" id="MRH42080.1"/>
    </source>
</evidence>
<reference evidence="1" key="1">
    <citation type="submission" date="2019-11" db="EMBL/GenBank/DDBJ databases">
        <authorList>
            <person name="Li J."/>
        </authorList>
    </citation>
    <scope>NUCLEOTIDE SEQUENCE</scope>
    <source>
        <strain evidence="1">B6B</strain>
    </source>
</reference>
<name>A0A6A8D9X3_9BACI</name>
<dbReference type="OrthoDB" id="2919475at2"/>
<keyword evidence="2" id="KW-1185">Reference proteome</keyword>
<protein>
    <recommendedName>
        <fullName evidence="3">Lipoprotein</fullName>
    </recommendedName>
</protein>
<accession>A0A6A8D9X3</accession>
<dbReference type="EMBL" id="WJNG01000003">
    <property type="protein sequence ID" value="MRH42080.1"/>
    <property type="molecule type" value="Genomic_DNA"/>
</dbReference>